<dbReference type="Gene3D" id="3.90.550.10">
    <property type="entry name" value="Spore Coat Polysaccharide Biosynthesis Protein SpsA, Chain A"/>
    <property type="match status" value="1"/>
</dbReference>
<organism evidence="2 3">
    <name type="scientific">Owenia fusiformis</name>
    <name type="common">Polychaete worm</name>
    <dbReference type="NCBI Taxonomy" id="6347"/>
    <lineage>
        <taxon>Eukaryota</taxon>
        <taxon>Metazoa</taxon>
        <taxon>Spiralia</taxon>
        <taxon>Lophotrochozoa</taxon>
        <taxon>Annelida</taxon>
        <taxon>Polychaeta</taxon>
        <taxon>Sedentaria</taxon>
        <taxon>Canalipalpata</taxon>
        <taxon>Sabellida</taxon>
        <taxon>Oweniida</taxon>
        <taxon>Oweniidae</taxon>
        <taxon>Owenia</taxon>
    </lineage>
</organism>
<evidence type="ECO:0000313" key="3">
    <source>
        <dbReference type="Proteomes" id="UP000749559"/>
    </source>
</evidence>
<keyword evidence="1" id="KW-0472">Membrane</keyword>
<evidence type="ECO:0000313" key="2">
    <source>
        <dbReference type="EMBL" id="CAH1800889.1"/>
    </source>
</evidence>
<comment type="caution">
    <text evidence="2">The sequence shown here is derived from an EMBL/GenBank/DDBJ whole genome shotgun (WGS) entry which is preliminary data.</text>
</comment>
<keyword evidence="3" id="KW-1185">Reference proteome</keyword>
<dbReference type="OrthoDB" id="2020070at2759"/>
<dbReference type="CDD" id="cd00761">
    <property type="entry name" value="Glyco_tranf_GTA_type"/>
    <property type="match status" value="1"/>
</dbReference>
<name>A0A8S4Q8X0_OWEFU</name>
<dbReference type="AlphaFoldDB" id="A0A8S4Q8X0"/>
<accession>A0A8S4Q8X0</accession>
<dbReference type="PANTHER" id="PTHR33604:SF3">
    <property type="entry name" value="OSJNBA0004B13.7 PROTEIN"/>
    <property type="match status" value="1"/>
</dbReference>
<evidence type="ECO:0000256" key="1">
    <source>
        <dbReference type="SAM" id="Phobius"/>
    </source>
</evidence>
<protein>
    <submittedName>
        <fullName evidence="2">Uncharacterized protein</fullName>
    </submittedName>
</protein>
<sequence>MFVNRKKICVILQLLLSTSIIFIFIVIVHVKKSFSLVSMDKVTPVKDAFGFVNDGHHFNKSTNANTNNVGSFNLDLRIIVITYNRPVSLLRCLKSLNDVDYIGHRVKLDIFIDRSSKSKAVSQITYSIAKAFSFLHGKKTVNVHKKHVGLYGQWLETWRPTEDNKEIAVILEDDITVSPFFYEWLRAAHAQYDARTDVSGYALANVNQLAAAPGGIVVPLNYTAYIYPILGSWGFSPHRDRWREFLAWYDSASIDASFNPYVKGIRHTEWYESFQKTNYQKSMWSMWHIYFSHIHKLYCVFPNLPDHYMFARNHQDRGFHYSGNVKADQVDKLVSNLNWNPDILKMPKNPIKVDYYGHISVG</sequence>
<proteinExistence type="predicted"/>
<dbReference type="Proteomes" id="UP000749559">
    <property type="component" value="Unassembled WGS sequence"/>
</dbReference>
<keyword evidence="1" id="KW-1133">Transmembrane helix</keyword>
<gene>
    <name evidence="2" type="ORF">OFUS_LOCUS24726</name>
</gene>
<keyword evidence="1" id="KW-0812">Transmembrane</keyword>
<dbReference type="InterPro" id="IPR029044">
    <property type="entry name" value="Nucleotide-diphossugar_trans"/>
</dbReference>
<dbReference type="PANTHER" id="PTHR33604">
    <property type="entry name" value="OSJNBA0004B13.7 PROTEIN"/>
    <property type="match status" value="1"/>
</dbReference>
<dbReference type="SUPFAM" id="SSF53448">
    <property type="entry name" value="Nucleotide-diphospho-sugar transferases"/>
    <property type="match status" value="1"/>
</dbReference>
<feature type="transmembrane region" description="Helical" evidence="1">
    <location>
        <begin position="12"/>
        <end position="30"/>
    </location>
</feature>
<dbReference type="EMBL" id="CAIIXF020000012">
    <property type="protein sequence ID" value="CAH1800889.1"/>
    <property type="molecule type" value="Genomic_DNA"/>
</dbReference>
<reference evidence="2" key="1">
    <citation type="submission" date="2022-03" db="EMBL/GenBank/DDBJ databases">
        <authorList>
            <person name="Martin C."/>
        </authorList>
    </citation>
    <scope>NUCLEOTIDE SEQUENCE</scope>
</reference>